<comment type="caution">
    <text evidence="2">The sequence shown here is derived from an EMBL/GenBank/DDBJ whole genome shotgun (WGS) entry which is preliminary data.</text>
</comment>
<protein>
    <submittedName>
        <fullName evidence="2">Uncharacterized protein</fullName>
    </submittedName>
</protein>
<keyword evidence="1" id="KW-1133">Transmembrane helix</keyword>
<keyword evidence="1" id="KW-0812">Transmembrane</keyword>
<feature type="transmembrane region" description="Helical" evidence="1">
    <location>
        <begin position="225"/>
        <end position="247"/>
    </location>
</feature>
<keyword evidence="1" id="KW-0472">Membrane</keyword>
<accession>A0A7C4D847</accession>
<organism evidence="2">
    <name type="scientific">Staphylothermus marinus</name>
    <dbReference type="NCBI Taxonomy" id="2280"/>
    <lineage>
        <taxon>Archaea</taxon>
        <taxon>Thermoproteota</taxon>
        <taxon>Thermoprotei</taxon>
        <taxon>Desulfurococcales</taxon>
        <taxon>Desulfurococcaceae</taxon>
        <taxon>Staphylothermus</taxon>
    </lineage>
</organism>
<gene>
    <name evidence="2" type="ORF">ENU14_05310</name>
</gene>
<dbReference type="AlphaFoldDB" id="A0A7C4D847"/>
<sequence>MFRYFFVLIVFLFLLISIVDSSVENVLDKGDRLLYEIKYRVGDIVYTDYFEIEIRDKYVADKSYFDIYIRYSNSTSGITIAKLYRSISSWDLSRVLSIADKSAGDFNGVVYVTIPVTNWNNRVADDEPIGAKILILKVNRTSEESIGIGSSRINALVTVLNGVSEGIFYEVKVDYYTGLLISLRAMRNDNELFSTNLVFYSDYVAVLQNSIGNYTVNRNNKSLNYIMPTIILAAISIIILLAIVSYLSRF</sequence>
<reference evidence="2" key="1">
    <citation type="journal article" date="2020" name="mSystems">
        <title>Genome- and Community-Level Interaction Insights into Carbon Utilization and Element Cycling Functions of Hydrothermarchaeota in Hydrothermal Sediment.</title>
        <authorList>
            <person name="Zhou Z."/>
            <person name="Liu Y."/>
            <person name="Xu W."/>
            <person name="Pan J."/>
            <person name="Luo Z.H."/>
            <person name="Li M."/>
        </authorList>
    </citation>
    <scope>NUCLEOTIDE SEQUENCE [LARGE SCALE GENOMIC DNA]</scope>
    <source>
        <strain evidence="2">SpSt-642</strain>
    </source>
</reference>
<evidence type="ECO:0000313" key="2">
    <source>
        <dbReference type="EMBL" id="HGM58982.1"/>
    </source>
</evidence>
<dbReference type="EMBL" id="DTBJ01000042">
    <property type="protein sequence ID" value="HGM58982.1"/>
    <property type="molecule type" value="Genomic_DNA"/>
</dbReference>
<proteinExistence type="predicted"/>
<name>A0A7C4D847_STAMA</name>
<evidence type="ECO:0000256" key="1">
    <source>
        <dbReference type="SAM" id="Phobius"/>
    </source>
</evidence>